<dbReference type="PANTHER" id="PTHR33227">
    <property type="entry name" value="STIGMA-SPECIFIC STIG1-LIKE PROTEIN 3"/>
    <property type="match status" value="1"/>
</dbReference>
<keyword evidence="2 3" id="KW-0732">Signal</keyword>
<keyword evidence="5" id="KW-1185">Reference proteome</keyword>
<dbReference type="InterPro" id="IPR006969">
    <property type="entry name" value="Stig-like"/>
</dbReference>
<evidence type="ECO:0000313" key="5">
    <source>
        <dbReference type="Proteomes" id="UP000623129"/>
    </source>
</evidence>
<dbReference type="AlphaFoldDB" id="A0A833REF4"/>
<dbReference type="EMBL" id="SWLB01000010">
    <property type="protein sequence ID" value="KAF3333353.1"/>
    <property type="molecule type" value="Genomic_DNA"/>
</dbReference>
<dbReference type="PANTHER" id="PTHR33227:SF6">
    <property type="entry name" value="PROTEIN GRIM REAPER"/>
    <property type="match status" value="1"/>
</dbReference>
<dbReference type="Pfam" id="PF04885">
    <property type="entry name" value="Stig1"/>
    <property type="match status" value="1"/>
</dbReference>
<evidence type="ECO:0000256" key="2">
    <source>
        <dbReference type="ARBA" id="ARBA00022729"/>
    </source>
</evidence>
<comment type="caution">
    <text evidence="4">The sequence shown here is derived from an EMBL/GenBank/DDBJ whole genome shotgun (WGS) entry which is preliminary data.</text>
</comment>
<gene>
    <name evidence="4" type="ORF">FCM35_KLT01044</name>
</gene>
<evidence type="ECO:0000256" key="1">
    <source>
        <dbReference type="ARBA" id="ARBA00006010"/>
    </source>
</evidence>
<feature type="signal peptide" evidence="3">
    <location>
        <begin position="1"/>
        <end position="29"/>
    </location>
</feature>
<accession>A0A833REF4</accession>
<sequence>MPTIGFSIGQLHSSLLLLTIFMLSNTMLAMQGSYADVVTKQFTSLNPRSGSRFLAGKGTHCNSGNVMECTAPNGSTDQLSCCSTMCTDVLSDSKNCGSCGKQCPFGQLCCMGTCTTVAYDEENCGSCGVVCQNGSMCTYGFCGYAT</sequence>
<dbReference type="OrthoDB" id="2013942at2759"/>
<feature type="chain" id="PRO_5032285131" evidence="3">
    <location>
        <begin position="30"/>
        <end position="146"/>
    </location>
</feature>
<evidence type="ECO:0000256" key="3">
    <source>
        <dbReference type="SAM" id="SignalP"/>
    </source>
</evidence>
<organism evidence="4 5">
    <name type="scientific">Carex littledalei</name>
    <dbReference type="NCBI Taxonomy" id="544730"/>
    <lineage>
        <taxon>Eukaryota</taxon>
        <taxon>Viridiplantae</taxon>
        <taxon>Streptophyta</taxon>
        <taxon>Embryophyta</taxon>
        <taxon>Tracheophyta</taxon>
        <taxon>Spermatophyta</taxon>
        <taxon>Magnoliopsida</taxon>
        <taxon>Liliopsida</taxon>
        <taxon>Poales</taxon>
        <taxon>Cyperaceae</taxon>
        <taxon>Cyperoideae</taxon>
        <taxon>Cariceae</taxon>
        <taxon>Carex</taxon>
        <taxon>Carex subgen. Euthyceras</taxon>
    </lineage>
</organism>
<proteinExistence type="inferred from homology"/>
<dbReference type="Proteomes" id="UP000623129">
    <property type="component" value="Unassembled WGS sequence"/>
</dbReference>
<evidence type="ECO:0000313" key="4">
    <source>
        <dbReference type="EMBL" id="KAF3333353.1"/>
    </source>
</evidence>
<reference evidence="4" key="1">
    <citation type="submission" date="2020-01" db="EMBL/GenBank/DDBJ databases">
        <title>Genome sequence of Kobresia littledalei, the first chromosome-level genome in the family Cyperaceae.</title>
        <authorList>
            <person name="Qu G."/>
        </authorList>
    </citation>
    <scope>NUCLEOTIDE SEQUENCE</scope>
    <source>
        <strain evidence="4">C.B.Clarke</strain>
        <tissue evidence="4">Leaf</tissue>
    </source>
</reference>
<comment type="similarity">
    <text evidence="1">Belongs to the STIG1 family.</text>
</comment>
<name>A0A833REF4_9POAL</name>
<protein>
    <submittedName>
        <fullName evidence="4">Stigma-specific STIG1-like protein 2</fullName>
    </submittedName>
</protein>